<keyword evidence="1" id="KW-1133">Transmembrane helix</keyword>
<evidence type="ECO:0000256" key="1">
    <source>
        <dbReference type="SAM" id="Phobius"/>
    </source>
</evidence>
<evidence type="ECO:0000313" key="2">
    <source>
        <dbReference type="EMBL" id="KKU22103.1"/>
    </source>
</evidence>
<name>A0A0G1QWE0_9BACT</name>
<keyword evidence="1" id="KW-0472">Membrane</keyword>
<feature type="transmembrane region" description="Helical" evidence="1">
    <location>
        <begin position="60"/>
        <end position="78"/>
    </location>
</feature>
<keyword evidence="1" id="KW-0812">Transmembrane</keyword>
<organism evidence="2 3">
    <name type="scientific">Candidatus Nomurabacteria bacterium GW2011_GWA1_46_11</name>
    <dbReference type="NCBI Taxonomy" id="1618732"/>
    <lineage>
        <taxon>Bacteria</taxon>
        <taxon>Candidatus Nomuraibacteriota</taxon>
    </lineage>
</organism>
<reference evidence="2 3" key="1">
    <citation type="journal article" date="2015" name="Nature">
        <title>rRNA introns, odd ribosomes, and small enigmatic genomes across a large radiation of phyla.</title>
        <authorList>
            <person name="Brown C.T."/>
            <person name="Hug L.A."/>
            <person name="Thomas B.C."/>
            <person name="Sharon I."/>
            <person name="Castelle C.J."/>
            <person name="Singh A."/>
            <person name="Wilkins M.J."/>
            <person name="Williams K.H."/>
            <person name="Banfield J.F."/>
        </authorList>
    </citation>
    <scope>NUCLEOTIDE SEQUENCE [LARGE SCALE GENOMIC DNA]</scope>
</reference>
<dbReference type="EMBL" id="LCLS01000006">
    <property type="protein sequence ID" value="KKU22103.1"/>
    <property type="molecule type" value="Genomic_DNA"/>
</dbReference>
<dbReference type="Proteomes" id="UP000034107">
    <property type="component" value="Unassembled WGS sequence"/>
</dbReference>
<comment type="caution">
    <text evidence="2">The sequence shown here is derived from an EMBL/GenBank/DDBJ whole genome shotgun (WGS) entry which is preliminary data.</text>
</comment>
<dbReference type="AlphaFoldDB" id="A0A0G1QWE0"/>
<sequence>MKRILILVSLLLVLGLSAYIWYKASWWENMVTSDTEGWYKYPELSRTDIRDTYDLAFKKILLLNGVFFASVFLLLKLGNHKRK</sequence>
<protein>
    <submittedName>
        <fullName evidence="2">Uncharacterized protein</fullName>
    </submittedName>
</protein>
<gene>
    <name evidence="2" type="ORF">UX31_C0006G0015</name>
</gene>
<proteinExistence type="predicted"/>
<accession>A0A0G1QWE0</accession>
<evidence type="ECO:0000313" key="3">
    <source>
        <dbReference type="Proteomes" id="UP000034107"/>
    </source>
</evidence>